<dbReference type="CTD" id="20248804"/>
<dbReference type="GO" id="GO:0050290">
    <property type="term" value="F:sphingomyelin phosphodiesterase D activity"/>
    <property type="evidence" value="ECO:0007669"/>
    <property type="project" value="InterPro"/>
</dbReference>
<evidence type="ECO:0000256" key="3">
    <source>
        <dbReference type="ARBA" id="ARBA00022989"/>
    </source>
</evidence>
<feature type="transmembrane region" description="Helical" evidence="5">
    <location>
        <begin position="763"/>
        <end position="783"/>
    </location>
</feature>
<name>V4C1S0_LOTGI</name>
<dbReference type="Proteomes" id="UP000030746">
    <property type="component" value="Unassembled WGS sequence"/>
</dbReference>
<evidence type="ECO:0000256" key="4">
    <source>
        <dbReference type="ARBA" id="ARBA00023136"/>
    </source>
</evidence>
<evidence type="ECO:0000313" key="6">
    <source>
        <dbReference type="EMBL" id="ESO95394.1"/>
    </source>
</evidence>
<dbReference type="GeneID" id="20248804"/>
<dbReference type="GO" id="GO:0046513">
    <property type="term" value="P:ceramide biosynthetic process"/>
    <property type="evidence" value="ECO:0007669"/>
    <property type="project" value="TreeGrafter"/>
</dbReference>
<reference evidence="6 7" key="1">
    <citation type="journal article" date="2013" name="Nature">
        <title>Insights into bilaterian evolution from three spiralian genomes.</title>
        <authorList>
            <person name="Simakov O."/>
            <person name="Marletaz F."/>
            <person name="Cho S.J."/>
            <person name="Edsinger-Gonzales E."/>
            <person name="Havlak P."/>
            <person name="Hellsten U."/>
            <person name="Kuo D.H."/>
            <person name="Larsson T."/>
            <person name="Lv J."/>
            <person name="Arendt D."/>
            <person name="Savage R."/>
            <person name="Osoegawa K."/>
            <person name="de Jong P."/>
            <person name="Grimwood J."/>
            <person name="Chapman J.A."/>
            <person name="Shapiro H."/>
            <person name="Aerts A."/>
            <person name="Otillar R.P."/>
            <person name="Terry A.Y."/>
            <person name="Boore J.L."/>
            <person name="Grigoriev I.V."/>
            <person name="Lindberg D.R."/>
            <person name="Seaver E.C."/>
            <person name="Weisblat D.A."/>
            <person name="Putnam N.H."/>
            <person name="Rokhsar D.S."/>
        </authorList>
    </citation>
    <scope>NUCLEOTIDE SEQUENCE [LARGE SCALE GENOMIC DNA]</scope>
</reference>
<evidence type="ECO:0000256" key="1">
    <source>
        <dbReference type="ARBA" id="ARBA00004167"/>
    </source>
</evidence>
<dbReference type="AlphaFoldDB" id="V4C1S0"/>
<dbReference type="InterPro" id="IPR024129">
    <property type="entry name" value="Sphingomy_SMPD4"/>
</dbReference>
<sequence length="817" mass="94926">MSLYGGSNFSTVQLQIQNALSRPLLYRIQDIEDIINTTSTKELRNALPLIVESVFGYGQESGWDIDRISKKYYSEFESIRHFLSPQGPLMKLVYHLQNEPYTYHFSLQHLPNPSRHMIEDGLIPTFYANKIQQQSHGLILTLGAFEFYMFHFAYALVNPKHKKSTWHDFYEYIYPNLMNDYMEYFLPLDKKRLPVMPHTASPIRTTVSHYSLSPGHSPNPSPNISPFKTPRGLFKTSFTVANQKQHIPSSPVLDQNESETWRSETMLQIWSEFWLNQNATSNEPSGLPQASVISSYAPHTSHNTSYDSRDPFHILYEHYLPSSNHVSVVRVLVRYLHYFINTASPGIVTSTYQPTQLSMLDEFKKSVVPQIIQKKLYTFLKHAFDHWPLDSSFKMLIEIWLCYIQPWRYSDPKYFYQKEMAAHVGDRDYDKKLEDKWYQFIEDNLLFYTVLFQDFLPRVYRLDLTCLNNSYMIYRVTKVFNKTNLCHLIERAERKTCSSSFITSRSGNHINDSYHGMSDSFCSLPPQYADLESPGFTYTPLFGSRTFNLAQAVLDQMIDAKIIGAKPPVNVTKQKKKGWLRWFVDGLFGEDSQFGEISPEEMKKQQNYLTYAVKYFSMIFKFQIPVEIENMSLPADTTLNESAESTLPDFIQTENGPQLTDLGRYQVANGLKKFDVVYYGDPDLEPIRSYENATLVRYLHQFCDKINTKYAKQILVLNHRTDFIAKMIQTFISPPISPHEQIMSPMSKVKAEHLRQPRLSLRFLASYQNLIYFGLLYLVLNLWLGFGPAGFLIVLFFGAVFYAAFSALVRPTKHNSL</sequence>
<dbReference type="OMA" id="EERGKIH"/>
<comment type="subcellular location">
    <subcellularLocation>
        <location evidence="1">Membrane</location>
        <topology evidence="1">Single-pass membrane protein</topology>
    </subcellularLocation>
</comment>
<evidence type="ECO:0008006" key="8">
    <source>
        <dbReference type="Google" id="ProtNLM"/>
    </source>
</evidence>
<dbReference type="Pfam" id="PF14724">
    <property type="entry name" value="mit_SMPDase"/>
    <property type="match status" value="1"/>
</dbReference>
<feature type="transmembrane region" description="Helical" evidence="5">
    <location>
        <begin position="789"/>
        <end position="809"/>
    </location>
</feature>
<keyword evidence="7" id="KW-1185">Reference proteome</keyword>
<organism evidence="6 7">
    <name type="scientific">Lottia gigantea</name>
    <name type="common">Giant owl limpet</name>
    <dbReference type="NCBI Taxonomy" id="225164"/>
    <lineage>
        <taxon>Eukaryota</taxon>
        <taxon>Metazoa</taxon>
        <taxon>Spiralia</taxon>
        <taxon>Lophotrochozoa</taxon>
        <taxon>Mollusca</taxon>
        <taxon>Gastropoda</taxon>
        <taxon>Patellogastropoda</taxon>
        <taxon>Lottioidea</taxon>
        <taxon>Lottiidae</taxon>
        <taxon>Lottia</taxon>
    </lineage>
</organism>
<dbReference type="GO" id="GO:0046475">
    <property type="term" value="P:glycerophospholipid catabolic process"/>
    <property type="evidence" value="ECO:0007669"/>
    <property type="project" value="TreeGrafter"/>
</dbReference>
<keyword evidence="4 5" id="KW-0472">Membrane</keyword>
<dbReference type="RefSeq" id="XP_009053903.1">
    <property type="nucleotide sequence ID" value="XM_009055655.1"/>
</dbReference>
<evidence type="ECO:0000313" key="7">
    <source>
        <dbReference type="Proteomes" id="UP000030746"/>
    </source>
</evidence>
<dbReference type="GO" id="GO:0006685">
    <property type="term" value="P:sphingomyelin catabolic process"/>
    <property type="evidence" value="ECO:0007669"/>
    <property type="project" value="TreeGrafter"/>
</dbReference>
<dbReference type="OrthoDB" id="10251508at2759"/>
<gene>
    <name evidence="6" type="ORF">LOTGIDRAFT_232075</name>
</gene>
<protein>
    <recommendedName>
        <fullName evidence="8">Sphingomyelin phosphodiesterase 4</fullName>
    </recommendedName>
</protein>
<dbReference type="HOGENOM" id="CLU_012098_0_0_1"/>
<dbReference type="STRING" id="225164.V4C1S0"/>
<evidence type="ECO:0000256" key="5">
    <source>
        <dbReference type="SAM" id="Phobius"/>
    </source>
</evidence>
<evidence type="ECO:0000256" key="2">
    <source>
        <dbReference type="ARBA" id="ARBA00022692"/>
    </source>
</evidence>
<keyword evidence="2 5" id="KW-0812">Transmembrane</keyword>
<dbReference type="PANTHER" id="PTHR12988">
    <property type="entry name" value="SPHINGOMYELIN PHOSPHODIESTERASE 4"/>
    <property type="match status" value="1"/>
</dbReference>
<keyword evidence="3 5" id="KW-1133">Transmembrane helix</keyword>
<dbReference type="EMBL" id="KB201656">
    <property type="protein sequence ID" value="ESO95394.1"/>
    <property type="molecule type" value="Genomic_DNA"/>
</dbReference>
<dbReference type="GO" id="GO:0016020">
    <property type="term" value="C:membrane"/>
    <property type="evidence" value="ECO:0007669"/>
    <property type="project" value="UniProtKB-SubCell"/>
</dbReference>
<proteinExistence type="predicted"/>
<dbReference type="KEGG" id="lgi:LOTGIDRAFT_232075"/>
<dbReference type="PANTHER" id="PTHR12988:SF6">
    <property type="entry name" value="SPHINGOMYELIN PHOSPHODIESTERASE 4"/>
    <property type="match status" value="1"/>
</dbReference>
<accession>V4C1S0</accession>